<keyword evidence="4 7" id="KW-0812">Transmembrane</keyword>
<evidence type="ECO:0000313" key="9">
    <source>
        <dbReference type="Proteomes" id="UP000034325"/>
    </source>
</evidence>
<keyword evidence="5 7" id="KW-1133">Transmembrane helix</keyword>
<comment type="similarity">
    <text evidence="2">Belongs to the polysaccharide synthase family.</text>
</comment>
<evidence type="ECO:0000256" key="5">
    <source>
        <dbReference type="ARBA" id="ARBA00022989"/>
    </source>
</evidence>
<evidence type="ECO:0000256" key="6">
    <source>
        <dbReference type="ARBA" id="ARBA00023136"/>
    </source>
</evidence>
<keyword evidence="3" id="KW-1003">Cell membrane</keyword>
<evidence type="ECO:0000256" key="7">
    <source>
        <dbReference type="SAM" id="Phobius"/>
    </source>
</evidence>
<feature type="transmembrane region" description="Helical" evidence="7">
    <location>
        <begin position="334"/>
        <end position="357"/>
    </location>
</feature>
<gene>
    <name evidence="8" type="ORF">UT23_C0037G0003</name>
</gene>
<feature type="transmembrane region" description="Helical" evidence="7">
    <location>
        <begin position="303"/>
        <end position="328"/>
    </location>
</feature>
<dbReference type="EMBL" id="LBWA01000037">
    <property type="protein sequence ID" value="KKQ96226.1"/>
    <property type="molecule type" value="Genomic_DNA"/>
</dbReference>
<accession>A0A0G0Q3K4</accession>
<feature type="transmembrane region" description="Helical" evidence="7">
    <location>
        <begin position="186"/>
        <end position="206"/>
    </location>
</feature>
<protein>
    <submittedName>
        <fullName evidence="8">Polysaccharide biosynthesis protein</fullName>
    </submittedName>
</protein>
<dbReference type="InterPro" id="IPR050833">
    <property type="entry name" value="Poly_Biosynth_Transport"/>
</dbReference>
<evidence type="ECO:0000313" key="8">
    <source>
        <dbReference type="EMBL" id="KKQ96226.1"/>
    </source>
</evidence>
<evidence type="ECO:0000256" key="3">
    <source>
        <dbReference type="ARBA" id="ARBA00022475"/>
    </source>
</evidence>
<feature type="transmembrane region" description="Helical" evidence="7">
    <location>
        <begin position="426"/>
        <end position="444"/>
    </location>
</feature>
<evidence type="ECO:0000256" key="1">
    <source>
        <dbReference type="ARBA" id="ARBA00004651"/>
    </source>
</evidence>
<proteinExistence type="inferred from homology"/>
<sequence>MTEHLEPTEEIALEAVKSRAARGVLVLTGRTFILNVIVLIAQGFLWVFLTPEQFGTFWLVSAVVNFLIYFSDVGLAAALIQKRDKPRDEDYWTTFTVQQSLVILLLVILALLSPFFEKTYGLTTEGRYLLYALGFSFFLSSLKSIPSVRLERKLEFGRLVIPQVLETLVYNIAVVFLAWKGMGITAFTYAVVARGVVGVVAIYFLSPWKPKITISRGSLKELLKFGVPYQANTLLAVIKDDGMTILLGWVLGPVGVGILGTAQRLSQYPLRFFMDNVTKVTFPAFARLQHDKDQLAKAVTKSVFFITFFVFPSTIGLVVLSPVLVSVIPKYEKWAPALIPLALLSINTIMAGVTTQLTNLFNAIGKIKITFGLMVMWTTLTLMLVPFLASSYGPTGAALGYALVGTSSLVAIYISKRHVGYSVWDGAGKTFLAAFLMGIVVWFARGFLPISLLSMFLLIFLGSIVYLSLIFVLYGAKIIVDVKKGVAMILGK</sequence>
<keyword evidence="6 7" id="KW-0472">Membrane</keyword>
<feature type="transmembrane region" description="Helical" evidence="7">
    <location>
        <begin position="32"/>
        <end position="49"/>
    </location>
</feature>
<dbReference type="Pfam" id="PF13440">
    <property type="entry name" value="Polysacc_synt_3"/>
    <property type="match status" value="1"/>
</dbReference>
<dbReference type="PANTHER" id="PTHR30250:SF10">
    <property type="entry name" value="LIPOPOLYSACCHARIDE BIOSYNTHESIS PROTEIN WZXC"/>
    <property type="match status" value="1"/>
</dbReference>
<comment type="caution">
    <text evidence="8">The sequence shown here is derived from an EMBL/GenBank/DDBJ whole genome shotgun (WGS) entry which is preliminary data.</text>
</comment>
<comment type="subcellular location">
    <subcellularLocation>
        <location evidence="1">Cell membrane</location>
        <topology evidence="1">Multi-pass membrane protein</topology>
    </subcellularLocation>
</comment>
<dbReference type="AlphaFoldDB" id="A0A0G0Q3K4"/>
<feature type="transmembrane region" description="Helical" evidence="7">
    <location>
        <begin position="55"/>
        <end position="80"/>
    </location>
</feature>
<feature type="transmembrane region" description="Helical" evidence="7">
    <location>
        <begin position="128"/>
        <end position="148"/>
    </location>
</feature>
<dbReference type="GO" id="GO:0005886">
    <property type="term" value="C:plasma membrane"/>
    <property type="evidence" value="ECO:0007669"/>
    <property type="project" value="UniProtKB-SubCell"/>
</dbReference>
<feature type="transmembrane region" description="Helical" evidence="7">
    <location>
        <begin position="395"/>
        <end position="414"/>
    </location>
</feature>
<evidence type="ECO:0000256" key="2">
    <source>
        <dbReference type="ARBA" id="ARBA00007430"/>
    </source>
</evidence>
<feature type="transmembrane region" description="Helical" evidence="7">
    <location>
        <begin position="92"/>
        <end position="116"/>
    </location>
</feature>
<reference evidence="8 9" key="1">
    <citation type="journal article" date="2015" name="Nature">
        <title>rRNA introns, odd ribosomes, and small enigmatic genomes across a large radiation of phyla.</title>
        <authorList>
            <person name="Brown C.T."/>
            <person name="Hug L.A."/>
            <person name="Thomas B.C."/>
            <person name="Sharon I."/>
            <person name="Castelle C.J."/>
            <person name="Singh A."/>
            <person name="Wilkins M.J."/>
            <person name="Williams K.H."/>
            <person name="Banfield J.F."/>
        </authorList>
    </citation>
    <scope>NUCLEOTIDE SEQUENCE [LARGE SCALE GENOMIC DNA]</scope>
</reference>
<name>A0A0G0Q3K4_9BACT</name>
<dbReference type="PANTHER" id="PTHR30250">
    <property type="entry name" value="PST FAMILY PREDICTED COLANIC ACID TRANSPORTER"/>
    <property type="match status" value="1"/>
</dbReference>
<organism evidence="8 9">
    <name type="scientific">Candidatus Woesebacteria bacterium GW2011_GWA1_39_12</name>
    <dbReference type="NCBI Taxonomy" id="1618549"/>
    <lineage>
        <taxon>Bacteria</taxon>
        <taxon>Candidatus Woeseibacteriota</taxon>
    </lineage>
</organism>
<feature type="transmembrane region" description="Helical" evidence="7">
    <location>
        <begin position="160"/>
        <end position="180"/>
    </location>
</feature>
<evidence type="ECO:0000256" key="4">
    <source>
        <dbReference type="ARBA" id="ARBA00022692"/>
    </source>
</evidence>
<feature type="transmembrane region" description="Helical" evidence="7">
    <location>
        <begin position="450"/>
        <end position="474"/>
    </location>
</feature>
<dbReference type="Proteomes" id="UP000034325">
    <property type="component" value="Unassembled WGS sequence"/>
</dbReference>
<feature type="transmembrane region" description="Helical" evidence="7">
    <location>
        <begin position="369"/>
        <end position="389"/>
    </location>
</feature>